<comment type="caution">
    <text evidence="7">The sequence shown here is derived from an EMBL/GenBank/DDBJ whole genome shotgun (WGS) entry which is preliminary data.</text>
</comment>
<dbReference type="EMBL" id="SNXO01000004">
    <property type="protein sequence ID" value="TDP59131.1"/>
    <property type="molecule type" value="Genomic_DNA"/>
</dbReference>
<organism evidence="7 8">
    <name type="scientific">Aminicella lysinilytica</name>
    <dbReference type="NCBI Taxonomy" id="433323"/>
    <lineage>
        <taxon>Bacteria</taxon>
        <taxon>Bacillati</taxon>
        <taxon>Bacillota</taxon>
        <taxon>Clostridia</taxon>
        <taxon>Peptostreptococcales</taxon>
        <taxon>Anaerovoracaceae</taxon>
        <taxon>Aminicella</taxon>
    </lineage>
</organism>
<keyword evidence="5 6" id="KW-0472">Membrane</keyword>
<dbReference type="Proteomes" id="UP000295500">
    <property type="component" value="Unassembled WGS sequence"/>
</dbReference>
<feature type="transmembrane region" description="Helical" evidence="6">
    <location>
        <begin position="12"/>
        <end position="33"/>
    </location>
</feature>
<sequence>MELKKKKKKNGFPSAYSVLFIVMILAAILTYIIPAGQYSTLSYNADNDVFEITKPSGTVLEMPATQSTLDKMHINADLSKFKDGTINKPMAVQGTYVRMHQAGQGIKALIMAPIDGVYQCMDIVLFIFMIGGTVGILNYMGAFNAGITELARVSKGREEIIIAVVTFLIALGGTTFGMAEETIAFYPILIPIFLKSGYDAMVGIAAIWCGSSIGCMFSTVNPFSVVIASNAAGINFNAGMSFRIVGLIIGVVLTVAFIIRYAKRVKADPSYSIIYADKEHIENKFGITGEVEEKEERMSLKYKIVLILFFLTFVIMIIGVSKLGWWFGEMAALFLCSAIILGIIGGLQEKEIAREFINGASDLVGVALVCGLARAVNILLENGKVSDTLLHTMSGWVEGMNPVLFIVVMMLVFIVLGFFINSSSGLAVLSIPIMAPLADAVGLPRELVISAYIYGLGLIGLITPTGLILASLEMVDVTFNKWLRFCWPLMVIWTILGMVMLIAQIYL</sequence>
<feature type="transmembrane region" description="Helical" evidence="6">
    <location>
        <begin position="116"/>
        <end position="139"/>
    </location>
</feature>
<dbReference type="InterPro" id="IPR018385">
    <property type="entry name" value="C4_dicarb_anaerob_car-like"/>
</dbReference>
<protein>
    <submittedName>
        <fullName evidence="7">Putative ion transporter superfamily protein YfcC</fullName>
    </submittedName>
</protein>
<dbReference type="AlphaFoldDB" id="A0A4R6Q9X3"/>
<dbReference type="GO" id="GO:0005886">
    <property type="term" value="C:plasma membrane"/>
    <property type="evidence" value="ECO:0007669"/>
    <property type="project" value="UniProtKB-SubCell"/>
</dbReference>
<keyword evidence="4 6" id="KW-1133">Transmembrane helix</keyword>
<keyword evidence="8" id="KW-1185">Reference proteome</keyword>
<evidence type="ECO:0000256" key="6">
    <source>
        <dbReference type="SAM" id="Phobius"/>
    </source>
</evidence>
<feature type="transmembrane region" description="Helical" evidence="6">
    <location>
        <begin position="330"/>
        <end position="347"/>
    </location>
</feature>
<dbReference type="PANTHER" id="PTHR33362">
    <property type="entry name" value="SIALIC ACID TRAP TRANSPORTER PERMEASE PROTEIN SIAT-RELATED"/>
    <property type="match status" value="1"/>
</dbReference>
<proteinExistence type="predicted"/>
<dbReference type="InterPro" id="IPR004681">
    <property type="entry name" value="TRAP_DctM"/>
</dbReference>
<gene>
    <name evidence="7" type="ORF">EV211_10464</name>
</gene>
<feature type="transmembrane region" description="Helical" evidence="6">
    <location>
        <begin position="426"/>
        <end position="443"/>
    </location>
</feature>
<feature type="transmembrane region" description="Helical" evidence="6">
    <location>
        <begin position="220"/>
        <end position="238"/>
    </location>
</feature>
<feature type="transmembrane region" description="Helical" evidence="6">
    <location>
        <begin position="160"/>
        <end position="179"/>
    </location>
</feature>
<name>A0A4R6Q9X3_9FIRM</name>
<keyword evidence="3 6" id="KW-0812">Transmembrane</keyword>
<dbReference type="Pfam" id="PF03606">
    <property type="entry name" value="DcuC"/>
    <property type="match status" value="1"/>
</dbReference>
<feature type="transmembrane region" description="Helical" evidence="6">
    <location>
        <begin position="244"/>
        <end position="262"/>
    </location>
</feature>
<feature type="transmembrane region" description="Helical" evidence="6">
    <location>
        <begin position="449"/>
        <end position="470"/>
    </location>
</feature>
<dbReference type="GO" id="GO:0022857">
    <property type="term" value="F:transmembrane transporter activity"/>
    <property type="evidence" value="ECO:0007669"/>
    <property type="project" value="TreeGrafter"/>
</dbReference>
<feature type="transmembrane region" description="Helical" evidence="6">
    <location>
        <begin position="482"/>
        <end position="506"/>
    </location>
</feature>
<reference evidence="7 8" key="1">
    <citation type="submission" date="2019-03" db="EMBL/GenBank/DDBJ databases">
        <title>Genomic Encyclopedia of Type Strains, Phase IV (KMG-IV): sequencing the most valuable type-strain genomes for metagenomic binning, comparative biology and taxonomic classification.</title>
        <authorList>
            <person name="Goeker M."/>
        </authorList>
    </citation>
    <scope>NUCLEOTIDE SEQUENCE [LARGE SCALE GENOMIC DNA]</scope>
    <source>
        <strain evidence="7 8">DSM 28287</strain>
    </source>
</reference>
<feature type="transmembrane region" description="Helical" evidence="6">
    <location>
        <begin position="304"/>
        <end position="324"/>
    </location>
</feature>
<dbReference type="PANTHER" id="PTHR33362:SF3">
    <property type="entry name" value="SIALIC ACID TRAP TRANSPORTER PERMEASE PROTEIN SIAT"/>
    <property type="match status" value="1"/>
</dbReference>
<evidence type="ECO:0000256" key="1">
    <source>
        <dbReference type="ARBA" id="ARBA00004651"/>
    </source>
</evidence>
<evidence type="ECO:0000256" key="2">
    <source>
        <dbReference type="ARBA" id="ARBA00022475"/>
    </source>
</evidence>
<accession>A0A4R6Q9X3</accession>
<evidence type="ECO:0000256" key="3">
    <source>
        <dbReference type="ARBA" id="ARBA00022692"/>
    </source>
</evidence>
<keyword evidence="2" id="KW-1003">Cell membrane</keyword>
<feature type="transmembrane region" description="Helical" evidence="6">
    <location>
        <begin position="359"/>
        <end position="380"/>
    </location>
</feature>
<evidence type="ECO:0000256" key="4">
    <source>
        <dbReference type="ARBA" id="ARBA00022989"/>
    </source>
</evidence>
<evidence type="ECO:0000313" key="8">
    <source>
        <dbReference type="Proteomes" id="UP000295500"/>
    </source>
</evidence>
<dbReference type="OrthoDB" id="255482at2"/>
<dbReference type="RefSeq" id="WP_133527734.1">
    <property type="nucleotide sequence ID" value="NZ_SNXO01000004.1"/>
</dbReference>
<feature type="transmembrane region" description="Helical" evidence="6">
    <location>
        <begin position="185"/>
        <end position="208"/>
    </location>
</feature>
<evidence type="ECO:0000256" key="5">
    <source>
        <dbReference type="ARBA" id="ARBA00023136"/>
    </source>
</evidence>
<feature type="transmembrane region" description="Helical" evidence="6">
    <location>
        <begin position="400"/>
        <end position="419"/>
    </location>
</feature>
<comment type="subcellular location">
    <subcellularLocation>
        <location evidence="1">Cell membrane</location>
        <topology evidence="1">Multi-pass membrane protein</topology>
    </subcellularLocation>
</comment>
<evidence type="ECO:0000313" key="7">
    <source>
        <dbReference type="EMBL" id="TDP59131.1"/>
    </source>
</evidence>